<gene>
    <name evidence="1" type="ORF">DCP75_19240</name>
</gene>
<dbReference type="AlphaFoldDB" id="A0A3C1KTC7"/>
<reference evidence="1 2" key="1">
    <citation type="journal article" date="2018" name="Nat. Biotechnol.">
        <title>A standardized bacterial taxonomy based on genome phylogeny substantially revises the tree of life.</title>
        <authorList>
            <person name="Parks D.H."/>
            <person name="Chuvochina M."/>
            <person name="Waite D.W."/>
            <person name="Rinke C."/>
            <person name="Skarshewski A."/>
            <person name="Chaumeil P.A."/>
            <person name="Hugenholtz P."/>
        </authorList>
    </citation>
    <scope>NUCLEOTIDE SEQUENCE [LARGE SCALE GENOMIC DNA]</scope>
    <source>
        <strain evidence="1">UBA9158</strain>
    </source>
</reference>
<protein>
    <submittedName>
        <fullName evidence="1">Uncharacterized protein</fullName>
    </submittedName>
</protein>
<dbReference type="STRING" id="1121937.GCA_000423125_01797"/>
<dbReference type="EMBL" id="DMND01000259">
    <property type="protein sequence ID" value="HAN29811.1"/>
    <property type="molecule type" value="Genomic_DNA"/>
</dbReference>
<evidence type="ECO:0000313" key="1">
    <source>
        <dbReference type="EMBL" id="HAN29811.1"/>
    </source>
</evidence>
<proteinExistence type="predicted"/>
<comment type="caution">
    <text evidence="1">The sequence shown here is derived from an EMBL/GenBank/DDBJ whole genome shotgun (WGS) entry which is preliminary data.</text>
</comment>
<name>A0A3C1KTC7_9GAMM</name>
<sequence>MLAAHHDSLLAQGILYPTTCRHGDAHHVLVADLIDKYQANPMPDIWYGSFPRGEAWQRLRSELAAAGSSVHTAIVSSELFFGQSINIERMLGDIQTALAGHEVRILMYLRRQDQLYASFYNQDVKGARQWPGSAYEFYETHQIFQRDYDQVVDMWGAAFGHANLRVRPFEPAQWPDGDMVKDFCQVTGLPPLRAVGGEPNDGLGANQLYIKRCLNHIGYDKADNDRVVGLLLNLCSEPPLRTVRYVNMGCYGRLRQRWTRTNRRLGAAVGDGGNFFHAPVPEPAAVPEHALDRVVLSGFLQRLLRAGQAGHLQTVRGLFARAALLVIAEQGLWDAVPRADRVTLESWV</sequence>
<dbReference type="Proteomes" id="UP000259273">
    <property type="component" value="Unassembled WGS sequence"/>
</dbReference>
<accession>A0A3C1KTC7</accession>
<evidence type="ECO:0000313" key="2">
    <source>
        <dbReference type="Proteomes" id="UP000259273"/>
    </source>
</evidence>
<organism evidence="1 2">
    <name type="scientific">Haliea salexigens</name>
    <dbReference type="NCBI Taxonomy" id="287487"/>
    <lineage>
        <taxon>Bacteria</taxon>
        <taxon>Pseudomonadati</taxon>
        <taxon>Pseudomonadota</taxon>
        <taxon>Gammaproteobacteria</taxon>
        <taxon>Cellvibrionales</taxon>
        <taxon>Halieaceae</taxon>
        <taxon>Haliea</taxon>
    </lineage>
</organism>